<dbReference type="Proteomes" id="UP001299546">
    <property type="component" value="Unassembled WGS sequence"/>
</dbReference>
<comment type="caution">
    <text evidence="1">The sequence shown here is derived from an EMBL/GenBank/DDBJ whole genome shotgun (WGS) entry which is preliminary data.</text>
</comment>
<evidence type="ECO:0000313" key="1">
    <source>
        <dbReference type="EMBL" id="MCB7389428.1"/>
    </source>
</evidence>
<protein>
    <submittedName>
        <fullName evidence="1">Uncharacterized protein</fullName>
    </submittedName>
</protein>
<dbReference type="EMBL" id="JAJCIS010000025">
    <property type="protein sequence ID" value="MCB7389428.1"/>
    <property type="molecule type" value="Genomic_DNA"/>
</dbReference>
<gene>
    <name evidence="1" type="ORF">LIZ65_19285</name>
</gene>
<reference evidence="1 2" key="1">
    <citation type="submission" date="2021-10" db="EMBL/GenBank/DDBJ databases">
        <title>Collection of gut derived symbiotic bacterial strains cultured from healthy donors.</title>
        <authorList>
            <person name="Lin H."/>
            <person name="Littmann E."/>
            <person name="Kohout C."/>
            <person name="Pamer E.G."/>
        </authorList>
    </citation>
    <scope>NUCLEOTIDE SEQUENCE [LARGE SCALE GENOMIC DNA]</scope>
    <source>
        <strain evidence="1 2">DFI.1.165</strain>
    </source>
</reference>
<organism evidence="1 2">
    <name type="scientific">Bariatricus massiliensis</name>
    <dbReference type="NCBI Taxonomy" id="1745713"/>
    <lineage>
        <taxon>Bacteria</taxon>
        <taxon>Bacillati</taxon>
        <taxon>Bacillota</taxon>
        <taxon>Clostridia</taxon>
        <taxon>Lachnospirales</taxon>
        <taxon>Lachnospiraceae</taxon>
        <taxon>Bariatricus</taxon>
    </lineage>
</organism>
<evidence type="ECO:0000313" key="2">
    <source>
        <dbReference type="Proteomes" id="UP001299546"/>
    </source>
</evidence>
<keyword evidence="2" id="KW-1185">Reference proteome</keyword>
<name>A0ABS8DLX3_9FIRM</name>
<dbReference type="RefSeq" id="WP_066735051.1">
    <property type="nucleotide sequence ID" value="NZ_JAJCIQ010000024.1"/>
</dbReference>
<sequence>MEKSDKNFEELFTELKNYERRGIRMQIDGCPASPLQIVSAHMLREDNTYMRDYIMDENGKVQQLDFYKVEQCKK</sequence>
<proteinExistence type="predicted"/>
<accession>A0ABS8DLX3</accession>